<dbReference type="GO" id="GO:0030688">
    <property type="term" value="C:preribosome, small subunit precursor"/>
    <property type="evidence" value="ECO:0007669"/>
    <property type="project" value="EnsemblFungi"/>
</dbReference>
<feature type="region of interest" description="Disordered" evidence="3">
    <location>
        <begin position="1195"/>
        <end position="1258"/>
    </location>
</feature>
<evidence type="ECO:0000256" key="1">
    <source>
        <dbReference type="ARBA" id="ARBA00004123"/>
    </source>
</evidence>
<gene>
    <name evidence="6" type="ORF">ASCRUDRAFT_77673</name>
</gene>
<dbReference type="InterPro" id="IPR012978">
    <property type="entry name" value="HEAT_RRP12"/>
</dbReference>
<keyword evidence="7" id="KW-1185">Reference proteome</keyword>
<dbReference type="FunCoup" id="A0A1D2VAP7">
    <property type="interactions" value="1004"/>
</dbReference>
<protein>
    <submittedName>
        <fullName evidence="6">NUC173-domain-containing protein</fullName>
    </submittedName>
</protein>
<dbReference type="InterPro" id="IPR016024">
    <property type="entry name" value="ARM-type_fold"/>
</dbReference>
<organism evidence="6 7">
    <name type="scientific">Ascoidea rubescens DSM 1968</name>
    <dbReference type="NCBI Taxonomy" id="1344418"/>
    <lineage>
        <taxon>Eukaryota</taxon>
        <taxon>Fungi</taxon>
        <taxon>Dikarya</taxon>
        <taxon>Ascomycota</taxon>
        <taxon>Saccharomycotina</taxon>
        <taxon>Saccharomycetes</taxon>
        <taxon>Ascoideaceae</taxon>
        <taxon>Ascoidea</taxon>
    </lineage>
</organism>
<dbReference type="OrthoDB" id="2192888at2759"/>
<dbReference type="EMBL" id="KV454490">
    <property type="protein sequence ID" value="ODV58661.1"/>
    <property type="molecule type" value="Genomic_DNA"/>
</dbReference>
<sequence length="1258" mass="142562">MALEIENDKLENELDLQIKLDRIRANQSSSQENQRKLALILSVVEDNIDEQKNSRNPVAYFVSFLALLLQAFKDDQVIDQDLAIASSYFLDLILPFTPKNLLKLKFNDIFQKLIHVLINSGNEAPILKSSIGCLETLILAQDLNSWKTNSSVKKSLLALLNLGLDDRPKVRRRASDAVHKILSNPHPKNFTENLLTQVDPPKAHYASLTATNFILDEFQNYKDLKASITNNNKQNINNGNSTTTNNATELIHLLQLTSSITTANAWSVSKTQPLCNILLEIARNSDKYLVSTSLNVLTTLFQIQSSKNDSQFLENILKIIIDLKPSLNDTHLTGAWVKVLVDGISTYSKLSDPLNLIKLIANFIKILSNYLNSQLPAIYISASNGIIAILSNCLTEDLLLLPSKNDLDSIQIYEQVDDFISYLSDLLNNLLSVKYNHCTKEVLQIFQALLSGFKFRSNPDFLNPLKIVGDWRTKEQSNFDYNTETENVIATAIYELGPDVVLSILPLNLTNSSPDKPGRAWLLPLLRDNVFNSKLNYYIKEILPMTEFFKNKISTMNKSSLNIKVFETIIDQIWSLLPKFCDLPTDLKESFTKDIAQHLSSLLYSNPELRLTICNALKLLLNSNLNYSKTEISSKSLIQQHFPVSNAKENIQFLSIMANNFLSVLFNVYTQTASQSRSYVIETIDLFLQIISTDELASIFDNTCNLLQNALNEETKLLENQQKLSSNNETSRTSVSLLDLVVSMVKYVPESAYNPLFTIFVNTINFNDSLIQKRAYRIITKLSESETGKLALLHYISDIERVLIESIDSVIISAKPSRLAAINVVLDLLPKKDLFFIPSIVSDTILSTKDVNEKSRELSYSILIKMGKKMSEGGTVQNSKVPGFSQDQPDVEASLELFFNIVSAGLAANSQHMISATITSISCLVYEFQDNIPQHLLVELAQTIELFLTSKSKEIIKSAIGFVKIEVVSLPKEIIENNLEELLKNLMQWSHQHAGHIKSKVKHIVERLIRKFGYEVIEANIPEEDKKLIVNIKKSRARAKRKQQNIKENGEVNAESNNNGNNNNRKGELMSGYEKAIYDSEDSDEYMSDDEDEDEEEEISRKSRKSKKNRNQQYIFESKDEPLNLLDKQTLSHISSTKPKFNQNSNNSKRTPKDKFKTKEGKLLINEDGEDDDPFKDKEQTLPNGIDAYVDAIKSGPVRGQRNRFKYKKENRKSNDLGDEDMDASVEKKTKVNNKRFVGKGKISKGPRQQKFKSRRRL</sequence>
<feature type="compositionally biased region" description="Low complexity" evidence="3">
    <location>
        <begin position="1051"/>
        <end position="1064"/>
    </location>
</feature>
<accession>A0A1D2VAP7</accession>
<keyword evidence="2" id="KW-0539">Nucleus</keyword>
<dbReference type="Proteomes" id="UP000095038">
    <property type="component" value="Unassembled WGS sequence"/>
</dbReference>
<evidence type="ECO:0000313" key="7">
    <source>
        <dbReference type="Proteomes" id="UP000095038"/>
    </source>
</evidence>
<dbReference type="GeneID" id="30967596"/>
<feature type="domain" description="RRP12 HEAT" evidence="4">
    <location>
        <begin position="373"/>
        <end position="672"/>
    </location>
</feature>
<dbReference type="Pfam" id="PF08161">
    <property type="entry name" value="RRP12_HEAT"/>
    <property type="match status" value="1"/>
</dbReference>
<dbReference type="SUPFAM" id="SSF48371">
    <property type="entry name" value="ARM repeat"/>
    <property type="match status" value="1"/>
</dbReference>
<dbReference type="STRING" id="1344418.A0A1D2VAP7"/>
<feature type="domain" description="RRP12 N-terminal HEAT" evidence="5">
    <location>
        <begin position="27"/>
        <end position="260"/>
    </location>
</feature>
<evidence type="ECO:0000256" key="3">
    <source>
        <dbReference type="SAM" id="MobiDB-lite"/>
    </source>
</evidence>
<feature type="compositionally biased region" description="Polar residues" evidence="3">
    <location>
        <begin position="1127"/>
        <end position="1149"/>
    </location>
</feature>
<dbReference type="GO" id="GO:0005634">
    <property type="term" value="C:nucleus"/>
    <property type="evidence" value="ECO:0007669"/>
    <property type="project" value="UniProtKB-SubCell"/>
</dbReference>
<feature type="compositionally biased region" description="Basic residues" evidence="3">
    <location>
        <begin position="1231"/>
        <end position="1258"/>
    </location>
</feature>
<dbReference type="InterPro" id="IPR052087">
    <property type="entry name" value="RRP12"/>
</dbReference>
<evidence type="ECO:0000259" key="5">
    <source>
        <dbReference type="Pfam" id="PF25772"/>
    </source>
</evidence>
<dbReference type="InterPro" id="IPR057860">
    <property type="entry name" value="HEAT_RRP12_N"/>
</dbReference>
<evidence type="ECO:0000313" key="6">
    <source>
        <dbReference type="EMBL" id="ODV58661.1"/>
    </source>
</evidence>
<dbReference type="GO" id="GO:0000462">
    <property type="term" value="P:maturation of SSU-rRNA from tricistronic rRNA transcript (SSU-rRNA, 5.8S rRNA, LSU-rRNA)"/>
    <property type="evidence" value="ECO:0007669"/>
    <property type="project" value="EnsemblFungi"/>
</dbReference>
<feature type="region of interest" description="Disordered" evidence="3">
    <location>
        <begin position="1039"/>
        <end position="1181"/>
    </location>
</feature>
<dbReference type="AlphaFoldDB" id="A0A1D2VAP7"/>
<feature type="compositionally biased region" description="Acidic residues" evidence="3">
    <location>
        <begin position="1079"/>
        <end position="1098"/>
    </location>
</feature>
<feature type="compositionally biased region" description="Basic residues" evidence="3">
    <location>
        <begin position="1201"/>
        <end position="1211"/>
    </location>
</feature>
<evidence type="ECO:0000256" key="2">
    <source>
        <dbReference type="ARBA" id="ARBA00023242"/>
    </source>
</evidence>
<dbReference type="PANTHER" id="PTHR48287">
    <property type="entry name" value="ARM REPEAT SUPERFAMILY PROTEIN"/>
    <property type="match status" value="1"/>
</dbReference>
<proteinExistence type="predicted"/>
<dbReference type="RefSeq" id="XP_020044968.1">
    <property type="nucleotide sequence ID" value="XM_020193960.1"/>
</dbReference>
<reference evidence="7" key="1">
    <citation type="submission" date="2016-05" db="EMBL/GenBank/DDBJ databases">
        <title>Comparative genomics of biotechnologically important yeasts.</title>
        <authorList>
            <consortium name="DOE Joint Genome Institute"/>
            <person name="Riley R."/>
            <person name="Haridas S."/>
            <person name="Wolfe K.H."/>
            <person name="Lopes M.R."/>
            <person name="Hittinger C.T."/>
            <person name="Goker M."/>
            <person name="Salamov A."/>
            <person name="Wisecaver J."/>
            <person name="Long T.M."/>
            <person name="Aerts A.L."/>
            <person name="Barry K."/>
            <person name="Choi C."/>
            <person name="Clum A."/>
            <person name="Coughlan A.Y."/>
            <person name="Deshpande S."/>
            <person name="Douglass A.P."/>
            <person name="Hanson S.J."/>
            <person name="Klenk H.-P."/>
            <person name="Labutti K."/>
            <person name="Lapidus A."/>
            <person name="Lindquist E."/>
            <person name="Lipzen A."/>
            <person name="Meier-Kolthoff J.P."/>
            <person name="Ohm R.A."/>
            <person name="Otillar R.P."/>
            <person name="Pangilinan J."/>
            <person name="Peng Y."/>
            <person name="Rokas A."/>
            <person name="Rosa C.A."/>
            <person name="Scheuner C."/>
            <person name="Sibirny A.A."/>
            <person name="Slot J.C."/>
            <person name="Stielow J.B."/>
            <person name="Sun H."/>
            <person name="Kurtzman C.P."/>
            <person name="Blackwell M."/>
            <person name="Grigoriev I.V."/>
            <person name="Jeffries T.W."/>
        </authorList>
    </citation>
    <scope>NUCLEOTIDE SEQUENCE [LARGE SCALE GENOMIC DNA]</scope>
    <source>
        <strain evidence="7">DSM 1968</strain>
    </source>
</reference>
<dbReference type="PANTHER" id="PTHR48287:SF1">
    <property type="entry name" value="ARM REPEAT SUPERFAMILY PROTEIN"/>
    <property type="match status" value="1"/>
</dbReference>
<dbReference type="Pfam" id="PF25772">
    <property type="entry name" value="HEAT_RRP12_N"/>
    <property type="match status" value="1"/>
</dbReference>
<dbReference type="InParanoid" id="A0A1D2VAP7"/>
<feature type="compositionally biased region" description="Basic and acidic residues" evidence="3">
    <location>
        <begin position="1151"/>
        <end position="1162"/>
    </location>
</feature>
<evidence type="ECO:0000259" key="4">
    <source>
        <dbReference type="Pfam" id="PF08161"/>
    </source>
</evidence>
<comment type="subcellular location">
    <subcellularLocation>
        <location evidence="1">Nucleus</location>
    </subcellularLocation>
</comment>
<name>A0A1D2VAP7_9ASCO</name>